<gene>
    <name evidence="2" type="ORF">SAMN05660349_00486</name>
</gene>
<dbReference type="Proteomes" id="UP000190852">
    <property type="component" value="Unassembled WGS sequence"/>
</dbReference>
<evidence type="ECO:0000259" key="1">
    <source>
        <dbReference type="Pfam" id="PF05430"/>
    </source>
</evidence>
<dbReference type="SUPFAM" id="SSF53335">
    <property type="entry name" value="S-adenosyl-L-methionine-dependent methyltransferases"/>
    <property type="match status" value="1"/>
</dbReference>
<name>A0A1T5A6S7_9BACT</name>
<dbReference type="InterPro" id="IPR047785">
    <property type="entry name" value="tRNA_MNMC2"/>
</dbReference>
<keyword evidence="3" id="KW-1185">Reference proteome</keyword>
<accession>A0A1T5A6S7</accession>
<proteinExistence type="predicted"/>
<dbReference type="PANTHER" id="PTHR39963">
    <property type="entry name" value="SLL0983 PROTEIN"/>
    <property type="match status" value="1"/>
</dbReference>
<dbReference type="EMBL" id="FUYQ01000002">
    <property type="protein sequence ID" value="SKB30595.1"/>
    <property type="molecule type" value="Genomic_DNA"/>
</dbReference>
<dbReference type="GO" id="GO:0032259">
    <property type="term" value="P:methylation"/>
    <property type="evidence" value="ECO:0007669"/>
    <property type="project" value="UniProtKB-KW"/>
</dbReference>
<keyword evidence="2" id="KW-0489">Methyltransferase</keyword>
<dbReference type="AlphaFoldDB" id="A0A1T5A6S7"/>
<dbReference type="PANTHER" id="PTHR39963:SF1">
    <property type="entry name" value="MNMC-LIKE METHYLTRANSFERASE DOMAIN-CONTAINING PROTEIN"/>
    <property type="match status" value="1"/>
</dbReference>
<protein>
    <submittedName>
        <fullName evidence="2">tRNA U34 5-methylaminomethyl-2-thiouridine-forming methyltransferase MnmC</fullName>
    </submittedName>
</protein>
<evidence type="ECO:0000313" key="2">
    <source>
        <dbReference type="EMBL" id="SKB30595.1"/>
    </source>
</evidence>
<feature type="domain" description="MnmC-like methyltransferase" evidence="1">
    <location>
        <begin position="176"/>
        <end position="254"/>
    </location>
</feature>
<evidence type="ECO:0000313" key="3">
    <source>
        <dbReference type="Proteomes" id="UP000190852"/>
    </source>
</evidence>
<dbReference type="NCBIfam" id="NF033855">
    <property type="entry name" value="tRNA_MNMC2"/>
    <property type="match status" value="1"/>
</dbReference>
<dbReference type="GO" id="GO:0016645">
    <property type="term" value="F:oxidoreductase activity, acting on the CH-NH group of donors"/>
    <property type="evidence" value="ECO:0007669"/>
    <property type="project" value="InterPro"/>
</dbReference>
<keyword evidence="2" id="KW-0808">Transferase</keyword>
<organism evidence="2 3">
    <name type="scientific">Parabacteroides chartae</name>
    <dbReference type="NCBI Taxonomy" id="1037355"/>
    <lineage>
        <taxon>Bacteria</taxon>
        <taxon>Pseudomonadati</taxon>
        <taxon>Bacteroidota</taxon>
        <taxon>Bacteroidia</taxon>
        <taxon>Bacteroidales</taxon>
        <taxon>Tannerellaceae</taxon>
        <taxon>Parabacteroides</taxon>
    </lineage>
</organism>
<dbReference type="GO" id="GO:0004808">
    <property type="term" value="F:tRNA (5-methylaminomethyl-2-thiouridylate)(34)-methyltransferase activity"/>
    <property type="evidence" value="ECO:0007669"/>
    <property type="project" value="InterPro"/>
</dbReference>
<reference evidence="3" key="1">
    <citation type="submission" date="2017-02" db="EMBL/GenBank/DDBJ databases">
        <authorList>
            <person name="Varghese N."/>
            <person name="Submissions S."/>
        </authorList>
    </citation>
    <scope>NUCLEOTIDE SEQUENCE [LARGE SCALE GENOMIC DNA]</scope>
    <source>
        <strain evidence="3">DSM 24967</strain>
    </source>
</reference>
<dbReference type="InterPro" id="IPR008471">
    <property type="entry name" value="MnmC-like_methylTransf"/>
</dbReference>
<dbReference type="Gene3D" id="3.40.50.150">
    <property type="entry name" value="Vaccinia Virus protein VP39"/>
    <property type="match status" value="1"/>
</dbReference>
<sequence>MYFCPKKQNNFQYILKEKNTFQHLSHSVNIEPVSDGLKRELQVTSDGSHTLYMPDMDEHYHSVNGAIQESEHVFIEAGLHRLSKKEIRVLEIGFGTGLNAFLTLLDSRQSDRHITYYSMELYPLDIALVQNLNYGKVLCAGEEDMFMALHEAPWNQSASITPNFTLHKMKGDCNQAELPNEIDLVYFDAFAPDKQPEMWNQELFNKLYFRMNEGGILTTYCAKGAVRRTMKESGFSVERIPGPPGKREMLRATKL</sequence>
<dbReference type="InterPro" id="IPR029063">
    <property type="entry name" value="SAM-dependent_MTases_sf"/>
</dbReference>
<dbReference type="Pfam" id="PF05430">
    <property type="entry name" value="Methyltransf_30"/>
    <property type="match status" value="1"/>
</dbReference>